<dbReference type="eggNOG" id="arCOG07982">
    <property type="taxonomic scope" value="Archaea"/>
</dbReference>
<accession>L9X1K9</accession>
<dbReference type="OrthoDB" id="241883at2157"/>
<dbReference type="Proteomes" id="UP000011688">
    <property type="component" value="Unassembled WGS sequence"/>
</dbReference>
<evidence type="ECO:0000313" key="2">
    <source>
        <dbReference type="EMBL" id="ELY55356.1"/>
    </source>
</evidence>
<dbReference type="STRING" id="1227497.C491_16612"/>
<evidence type="ECO:0000313" key="3">
    <source>
        <dbReference type="Proteomes" id="UP000011688"/>
    </source>
</evidence>
<comment type="caution">
    <text evidence="2">The sequence shown here is derived from an EMBL/GenBank/DDBJ whole genome shotgun (WGS) entry which is preliminary data.</text>
</comment>
<name>L9X1K9_9EURY</name>
<gene>
    <name evidence="2" type="ORF">C491_16612</name>
</gene>
<dbReference type="InterPro" id="IPR046783">
    <property type="entry name" value="HTH_63"/>
</dbReference>
<sequence length="199" mass="21786">MSAGKRTAVPTATADPERSLRVDCYVRPTVSTAADGAIGRVVDRLDRLQEDGAIDEYRIVRWPPDGYADDGRRSTRSEIVAEFERWAERQGRSLEPAFRRQELSSSPLCPGAGSRERVRVPIVTLTLYEDDESEESGEDGSATVRGVVPHTDRTASGTDRTYTVEEWLSAAERSSGAVPETSAKETAGRDQVTLLEGGR</sequence>
<protein>
    <submittedName>
        <fullName evidence="2">Uncharacterized protein</fullName>
    </submittedName>
</protein>
<proteinExistence type="predicted"/>
<reference evidence="2 3" key="1">
    <citation type="journal article" date="2014" name="PLoS Genet.">
        <title>Phylogenetically driven sequencing of extremely halophilic archaea reveals strategies for static and dynamic osmo-response.</title>
        <authorList>
            <person name="Becker E.A."/>
            <person name="Seitzer P.M."/>
            <person name="Tritt A."/>
            <person name="Larsen D."/>
            <person name="Krusor M."/>
            <person name="Yao A.I."/>
            <person name="Wu D."/>
            <person name="Madern D."/>
            <person name="Eisen J.A."/>
            <person name="Darling A.E."/>
            <person name="Facciotti M.T."/>
        </authorList>
    </citation>
    <scope>NUCLEOTIDE SEQUENCE [LARGE SCALE GENOMIC DNA]</scope>
    <source>
        <strain evidence="2 3">DSM 10524</strain>
    </source>
</reference>
<feature type="region of interest" description="Disordered" evidence="1">
    <location>
        <begin position="129"/>
        <end position="199"/>
    </location>
</feature>
<keyword evidence="3" id="KW-1185">Reference proteome</keyword>
<dbReference type="RefSeq" id="WP_005558206.1">
    <property type="nucleotide sequence ID" value="NZ_AOIB01000031.1"/>
</dbReference>
<feature type="compositionally biased region" description="Acidic residues" evidence="1">
    <location>
        <begin position="129"/>
        <end position="138"/>
    </location>
</feature>
<organism evidence="2 3">
    <name type="scientific">Natronococcus amylolyticus DSM 10524</name>
    <dbReference type="NCBI Taxonomy" id="1227497"/>
    <lineage>
        <taxon>Archaea</taxon>
        <taxon>Methanobacteriati</taxon>
        <taxon>Methanobacteriota</taxon>
        <taxon>Stenosarchaea group</taxon>
        <taxon>Halobacteria</taxon>
        <taxon>Halobacteriales</taxon>
        <taxon>Natrialbaceae</taxon>
        <taxon>Natronococcus</taxon>
    </lineage>
</organism>
<dbReference type="EMBL" id="AOIB01000031">
    <property type="protein sequence ID" value="ELY55356.1"/>
    <property type="molecule type" value="Genomic_DNA"/>
</dbReference>
<dbReference type="AlphaFoldDB" id="L9X1K9"/>
<dbReference type="PATRIC" id="fig|1227497.3.peg.3366"/>
<evidence type="ECO:0000256" key="1">
    <source>
        <dbReference type="SAM" id="MobiDB-lite"/>
    </source>
</evidence>
<dbReference type="Pfam" id="PF20575">
    <property type="entry name" value="HTH_63"/>
    <property type="match status" value="1"/>
</dbReference>